<accession>A0A0P1AXZ7</accession>
<keyword evidence="3" id="KW-1185">Reference proteome</keyword>
<proteinExistence type="predicted"/>
<reference evidence="3" key="1">
    <citation type="submission" date="2014-09" db="EMBL/GenBank/DDBJ databases">
        <authorList>
            <person name="Sharma Rahul"/>
            <person name="Thines Marco"/>
        </authorList>
    </citation>
    <scope>NUCLEOTIDE SEQUENCE [LARGE SCALE GENOMIC DNA]</scope>
</reference>
<dbReference type="Proteomes" id="UP000054928">
    <property type="component" value="Unassembled WGS sequence"/>
</dbReference>
<evidence type="ECO:0000313" key="3">
    <source>
        <dbReference type="Proteomes" id="UP000054928"/>
    </source>
</evidence>
<dbReference type="GeneID" id="36397796"/>
<feature type="region of interest" description="Disordered" evidence="1">
    <location>
        <begin position="1"/>
        <end position="46"/>
    </location>
</feature>
<evidence type="ECO:0000256" key="1">
    <source>
        <dbReference type="SAM" id="MobiDB-lite"/>
    </source>
</evidence>
<dbReference type="RefSeq" id="XP_024582706.1">
    <property type="nucleotide sequence ID" value="XM_024717182.1"/>
</dbReference>
<feature type="compositionally biased region" description="Basic and acidic residues" evidence="1">
    <location>
        <begin position="28"/>
        <end position="41"/>
    </location>
</feature>
<dbReference type="AlphaFoldDB" id="A0A0P1AXZ7"/>
<organism evidence="2 3">
    <name type="scientific">Plasmopara halstedii</name>
    <name type="common">Downy mildew of sunflower</name>
    <dbReference type="NCBI Taxonomy" id="4781"/>
    <lineage>
        <taxon>Eukaryota</taxon>
        <taxon>Sar</taxon>
        <taxon>Stramenopiles</taxon>
        <taxon>Oomycota</taxon>
        <taxon>Peronosporomycetes</taxon>
        <taxon>Peronosporales</taxon>
        <taxon>Peronosporaceae</taxon>
        <taxon>Plasmopara</taxon>
    </lineage>
</organism>
<dbReference type="EMBL" id="CCYD01002047">
    <property type="protein sequence ID" value="CEG46337.1"/>
    <property type="molecule type" value="Genomic_DNA"/>
</dbReference>
<sequence>MILLIEPPADSQTQKQGRSPLLNGKRVPRGDHVASHGEEPLRAANTDMDSVRLRLLSGAIELIKLRRLAR</sequence>
<protein>
    <submittedName>
        <fullName evidence="2">Uncharacterized protein</fullName>
    </submittedName>
</protein>
<evidence type="ECO:0000313" key="2">
    <source>
        <dbReference type="EMBL" id="CEG46337.1"/>
    </source>
</evidence>
<name>A0A0P1AXZ7_PLAHL</name>